<sequence>MSTSGLTKRATKIASKISERFSEIANDFYLPEDASLLESMEFSIKDKKYDIYYGKENQVLKHKKEAAIRKSIIDITTTIAVDPDETPHIMDENIVETVINSVGKTGVRSIKVILLFLLPNLVKKNILNPSHPIISIRISGDGRNVGQKVKHVMITFTILDYKEVLFFPEYHYTLILYPGSEEYNTLDITTRSLKEELWQLKHQGLIVGKVHWKFEFYFSSDWKFLIICLGFNFPTSHQKKPLFDMIDLENYLVDELHVMLRMTDRLWSLVIHEVTALGFFDIAQRDSNKWVYTLLMGQDKIKVLCNFNLETILKPTRAKMIQKLWNDFNNLYSALKNENTDLTEFQSAAKTWLNYFLIPSVRNPEDSNFIKGLYRPADITPYMHVLV</sequence>
<dbReference type="EMBL" id="BLAL01000006">
    <property type="protein sequence ID" value="GES73406.1"/>
    <property type="molecule type" value="Genomic_DNA"/>
</dbReference>
<comment type="caution">
    <text evidence="1">The sequence shown here is derived from an EMBL/GenBank/DDBJ whole genome shotgun (WGS) entry which is preliminary data.</text>
</comment>
<accession>A0A8H3KSL5</accession>
<dbReference type="PANTHER" id="PTHR31424">
    <property type="entry name" value="PROTEIN CBG23806"/>
    <property type="match status" value="1"/>
</dbReference>
<evidence type="ECO:0000313" key="2">
    <source>
        <dbReference type="Proteomes" id="UP000615446"/>
    </source>
</evidence>
<dbReference type="Proteomes" id="UP000615446">
    <property type="component" value="Unassembled WGS sequence"/>
</dbReference>
<evidence type="ECO:0000313" key="1">
    <source>
        <dbReference type="EMBL" id="GES73406.1"/>
    </source>
</evidence>
<dbReference type="OrthoDB" id="2339186at2759"/>
<name>A0A8H3KSL5_9GLOM</name>
<organism evidence="1 2">
    <name type="scientific">Rhizophagus clarus</name>
    <dbReference type="NCBI Taxonomy" id="94130"/>
    <lineage>
        <taxon>Eukaryota</taxon>
        <taxon>Fungi</taxon>
        <taxon>Fungi incertae sedis</taxon>
        <taxon>Mucoromycota</taxon>
        <taxon>Glomeromycotina</taxon>
        <taxon>Glomeromycetes</taxon>
        <taxon>Glomerales</taxon>
        <taxon>Glomeraceae</taxon>
        <taxon>Rhizophagus</taxon>
    </lineage>
</organism>
<dbReference type="AlphaFoldDB" id="A0A8H3KSL5"/>
<reference evidence="1" key="1">
    <citation type="submission" date="2019-10" db="EMBL/GenBank/DDBJ databases">
        <title>Conservation and host-specific expression of non-tandemly repeated heterogenous ribosome RNA gene in arbuscular mycorrhizal fungi.</title>
        <authorList>
            <person name="Maeda T."/>
            <person name="Kobayashi Y."/>
            <person name="Nakagawa T."/>
            <person name="Ezawa T."/>
            <person name="Yamaguchi K."/>
            <person name="Bino T."/>
            <person name="Nishimoto Y."/>
            <person name="Shigenobu S."/>
            <person name="Kawaguchi M."/>
        </authorList>
    </citation>
    <scope>NUCLEOTIDE SEQUENCE</scope>
    <source>
        <strain evidence="1">HR1</strain>
    </source>
</reference>
<proteinExistence type="predicted"/>
<dbReference type="PANTHER" id="PTHR31424:SF5">
    <property type="entry name" value="APPLE DOMAIN-CONTAINING PROTEIN"/>
    <property type="match status" value="1"/>
</dbReference>
<gene>
    <name evidence="1" type="ORF">RCL2_000094500</name>
</gene>
<protein>
    <submittedName>
        <fullName evidence="1">Uncharacterized protein</fullName>
    </submittedName>
</protein>